<dbReference type="RefSeq" id="WP_126009274.1">
    <property type="nucleotide sequence ID" value="NZ_CP032509.1"/>
</dbReference>
<name>A0A3Q8XMT8_9HYPH</name>
<dbReference type="InterPro" id="IPR037522">
    <property type="entry name" value="HD_GYP_dom"/>
</dbReference>
<dbReference type="Pfam" id="PF00072">
    <property type="entry name" value="Response_reg"/>
    <property type="match status" value="1"/>
</dbReference>
<evidence type="ECO:0000256" key="1">
    <source>
        <dbReference type="PROSITE-ProRule" id="PRU00169"/>
    </source>
</evidence>
<evidence type="ECO:0000313" key="5">
    <source>
        <dbReference type="EMBL" id="AZN71211.1"/>
    </source>
</evidence>
<dbReference type="Proteomes" id="UP000268192">
    <property type="component" value="Chromosome"/>
</dbReference>
<feature type="modified residue" description="4-aspartylphosphate" evidence="1">
    <location>
        <position position="54"/>
    </location>
</feature>
<accession>A0A3Q8XMT8</accession>
<dbReference type="InterPro" id="IPR001789">
    <property type="entry name" value="Sig_transdc_resp-reg_receiver"/>
</dbReference>
<feature type="domain" description="HD-GYP" evidence="4">
    <location>
        <begin position="148"/>
        <end position="345"/>
    </location>
</feature>
<evidence type="ECO:0000259" key="4">
    <source>
        <dbReference type="PROSITE" id="PS51832"/>
    </source>
</evidence>
<dbReference type="SMART" id="SM00448">
    <property type="entry name" value="REC"/>
    <property type="match status" value="1"/>
</dbReference>
<dbReference type="PANTHER" id="PTHR45228">
    <property type="entry name" value="CYCLIC DI-GMP PHOSPHODIESTERASE TM_0186-RELATED"/>
    <property type="match status" value="1"/>
</dbReference>
<evidence type="ECO:0000259" key="3">
    <source>
        <dbReference type="PROSITE" id="PS51831"/>
    </source>
</evidence>
<dbReference type="InterPro" id="IPR003607">
    <property type="entry name" value="HD/PDEase_dom"/>
</dbReference>
<proteinExistence type="predicted"/>
<protein>
    <submittedName>
        <fullName evidence="5">Response regulator</fullName>
    </submittedName>
</protein>
<dbReference type="GO" id="GO:0000160">
    <property type="term" value="P:phosphorelay signal transduction system"/>
    <property type="evidence" value="ECO:0007669"/>
    <property type="project" value="InterPro"/>
</dbReference>
<dbReference type="Gene3D" id="3.40.50.2300">
    <property type="match status" value="1"/>
</dbReference>
<dbReference type="OrthoDB" id="9802066at2"/>
<dbReference type="Gene3D" id="1.10.3210.10">
    <property type="entry name" value="Hypothetical protein af1432"/>
    <property type="match status" value="1"/>
</dbReference>
<evidence type="ECO:0000259" key="2">
    <source>
        <dbReference type="PROSITE" id="PS50110"/>
    </source>
</evidence>
<dbReference type="PANTHER" id="PTHR45228:SF1">
    <property type="entry name" value="CYCLIC DI-GMP PHOSPHODIESTERASE TM_0186"/>
    <property type="match status" value="1"/>
</dbReference>
<dbReference type="PROSITE" id="PS50110">
    <property type="entry name" value="RESPONSE_REGULATORY"/>
    <property type="match status" value="1"/>
</dbReference>
<dbReference type="SUPFAM" id="SSF52172">
    <property type="entry name" value="CheY-like"/>
    <property type="match status" value="1"/>
</dbReference>
<dbReference type="GO" id="GO:0008081">
    <property type="term" value="F:phosphoric diester hydrolase activity"/>
    <property type="evidence" value="ECO:0007669"/>
    <property type="project" value="UniProtKB-ARBA"/>
</dbReference>
<keyword evidence="1" id="KW-0597">Phosphoprotein</keyword>
<dbReference type="Pfam" id="PF13487">
    <property type="entry name" value="HD_5"/>
    <property type="match status" value="1"/>
</dbReference>
<keyword evidence="6" id="KW-1185">Reference proteome</keyword>
<dbReference type="PROSITE" id="PS51832">
    <property type="entry name" value="HD_GYP"/>
    <property type="match status" value="1"/>
</dbReference>
<evidence type="ECO:0000313" key="6">
    <source>
        <dbReference type="Proteomes" id="UP000268192"/>
    </source>
</evidence>
<dbReference type="InterPro" id="IPR006674">
    <property type="entry name" value="HD_domain"/>
</dbReference>
<feature type="domain" description="Response regulatory" evidence="2">
    <location>
        <begin position="4"/>
        <end position="121"/>
    </location>
</feature>
<dbReference type="InterPro" id="IPR011006">
    <property type="entry name" value="CheY-like_superfamily"/>
</dbReference>
<feature type="domain" description="HD" evidence="3">
    <location>
        <begin position="170"/>
        <end position="294"/>
    </location>
</feature>
<sequence>MKTSVLIVEDNRTNLMMMERLVLQVPDCVALTFMDPVELHVGLAGVSYDIALVDYQMPGMNGIDLLKALRAAPSYRDQPLVMITADQEKAIRIEALQAGAVEFLHKPIDSVEFKARLANIVRLSIVQRQLADRAAWLRSEIEKATAELREREEEIVHRLALAAGYKDRETSEHTVRMARYCRLTAEGLGLDEELCRDIELAAPMHDIGKVGIRDAVLLKPGALDAEERAHMNEHTAIGAAILSDSKCRLMKLAAEIAEAHHERWNGTGYPHGLAGDAIPLSGRIAAVADVFDALTTERPYKSAWTIDQAFDYLDEKAGVEFDAACVAALKSARDRIAAPPRDKANLKPAA</sequence>
<dbReference type="SUPFAM" id="SSF109604">
    <property type="entry name" value="HD-domain/PDEase-like"/>
    <property type="match status" value="1"/>
</dbReference>
<dbReference type="KEGG" id="abaw:D5400_07945"/>
<dbReference type="CDD" id="cd00077">
    <property type="entry name" value="HDc"/>
    <property type="match status" value="1"/>
</dbReference>
<organism evidence="5 6">
    <name type="scientific">Georhizobium profundi</name>
    <dbReference type="NCBI Taxonomy" id="2341112"/>
    <lineage>
        <taxon>Bacteria</taxon>
        <taxon>Pseudomonadati</taxon>
        <taxon>Pseudomonadota</taxon>
        <taxon>Alphaproteobacteria</taxon>
        <taxon>Hyphomicrobiales</taxon>
        <taxon>Rhizobiaceae</taxon>
        <taxon>Georhizobium</taxon>
    </lineage>
</organism>
<dbReference type="EMBL" id="CP032509">
    <property type="protein sequence ID" value="AZN71211.1"/>
    <property type="molecule type" value="Genomic_DNA"/>
</dbReference>
<dbReference type="InterPro" id="IPR052020">
    <property type="entry name" value="Cyclic_di-GMP/3'3'-cGAMP_PDE"/>
</dbReference>
<dbReference type="SMART" id="SM00471">
    <property type="entry name" value="HDc"/>
    <property type="match status" value="1"/>
</dbReference>
<gene>
    <name evidence="5" type="ORF">D5400_07945</name>
</gene>
<dbReference type="AlphaFoldDB" id="A0A3Q8XMT8"/>
<reference evidence="5 6" key="1">
    <citation type="submission" date="2018-09" db="EMBL/GenBank/DDBJ databases">
        <title>Marinorhizobium profundi gen. nov., sp. nov., isolated from a deep-sea sediment sample from the New Britain Trench and proposal of Marinorhizobiaceae fam. nov. in the order Rhizobiales of the class Alphaproteobacteria.</title>
        <authorList>
            <person name="Cao J."/>
        </authorList>
    </citation>
    <scope>NUCLEOTIDE SEQUENCE [LARGE SCALE GENOMIC DNA]</scope>
    <source>
        <strain evidence="5 6">WS11</strain>
    </source>
</reference>
<dbReference type="PROSITE" id="PS51831">
    <property type="entry name" value="HD"/>
    <property type="match status" value="1"/>
</dbReference>